<dbReference type="AlphaFoldDB" id="A0A2Z7ADE8"/>
<feature type="signal peptide" evidence="1">
    <location>
        <begin position="1"/>
        <end position="19"/>
    </location>
</feature>
<proteinExistence type="predicted"/>
<evidence type="ECO:0000313" key="3">
    <source>
        <dbReference type="Proteomes" id="UP000250235"/>
    </source>
</evidence>
<dbReference type="EMBL" id="KV018468">
    <property type="protein sequence ID" value="KZV17030.1"/>
    <property type="molecule type" value="Genomic_DNA"/>
</dbReference>
<keyword evidence="3" id="KW-1185">Reference proteome</keyword>
<evidence type="ECO:0000313" key="2">
    <source>
        <dbReference type="EMBL" id="KZV17030.1"/>
    </source>
</evidence>
<name>A0A2Z7ADE8_9LAMI</name>
<sequence>MRKLLLTNLLAVAIISTVGESIDSRYPRSKKLSRCADGAGTKKISRKLSAVEWMRKLLNQQRASTSSWHLELRYATHQIPAKTRCLFRPPNRFLLPARHLKFCENDGVSLLARGNSRKPSGTHLNVQIPHKAESPKSLTPKINADFTVKNSEFSGRMQTSPTRFLQMNSDSTRRFFFTTEMIFSTYINPDSSSLQLLQSSHLALDPDSSSFLWRSILLLSSNLFQIPYSLYVSDPADKNRTLLRTIARQRRANLLKRRSIGVPLTKAKRRALPPQLEQIPRTHVCQQPSTEPLTDVDI</sequence>
<reference evidence="2 3" key="1">
    <citation type="journal article" date="2015" name="Proc. Natl. Acad. Sci. U.S.A.">
        <title>The resurrection genome of Boea hygrometrica: A blueprint for survival of dehydration.</title>
        <authorList>
            <person name="Xiao L."/>
            <person name="Yang G."/>
            <person name="Zhang L."/>
            <person name="Yang X."/>
            <person name="Zhao S."/>
            <person name="Ji Z."/>
            <person name="Zhou Q."/>
            <person name="Hu M."/>
            <person name="Wang Y."/>
            <person name="Chen M."/>
            <person name="Xu Y."/>
            <person name="Jin H."/>
            <person name="Xiao X."/>
            <person name="Hu G."/>
            <person name="Bao F."/>
            <person name="Hu Y."/>
            <person name="Wan P."/>
            <person name="Li L."/>
            <person name="Deng X."/>
            <person name="Kuang T."/>
            <person name="Xiang C."/>
            <person name="Zhu J.K."/>
            <person name="Oliver M.J."/>
            <person name="He Y."/>
        </authorList>
    </citation>
    <scope>NUCLEOTIDE SEQUENCE [LARGE SCALE GENOMIC DNA]</scope>
    <source>
        <strain evidence="3">cv. XS01</strain>
    </source>
</reference>
<dbReference type="Proteomes" id="UP000250235">
    <property type="component" value="Unassembled WGS sequence"/>
</dbReference>
<keyword evidence="1" id="KW-0732">Signal</keyword>
<accession>A0A2Z7ADE8</accession>
<organism evidence="2 3">
    <name type="scientific">Dorcoceras hygrometricum</name>
    <dbReference type="NCBI Taxonomy" id="472368"/>
    <lineage>
        <taxon>Eukaryota</taxon>
        <taxon>Viridiplantae</taxon>
        <taxon>Streptophyta</taxon>
        <taxon>Embryophyta</taxon>
        <taxon>Tracheophyta</taxon>
        <taxon>Spermatophyta</taxon>
        <taxon>Magnoliopsida</taxon>
        <taxon>eudicotyledons</taxon>
        <taxon>Gunneridae</taxon>
        <taxon>Pentapetalae</taxon>
        <taxon>asterids</taxon>
        <taxon>lamiids</taxon>
        <taxon>Lamiales</taxon>
        <taxon>Gesneriaceae</taxon>
        <taxon>Didymocarpoideae</taxon>
        <taxon>Trichosporeae</taxon>
        <taxon>Loxocarpinae</taxon>
        <taxon>Dorcoceras</taxon>
    </lineage>
</organism>
<evidence type="ECO:0000256" key="1">
    <source>
        <dbReference type="SAM" id="SignalP"/>
    </source>
</evidence>
<gene>
    <name evidence="2" type="ORF">F511_20829</name>
</gene>
<protein>
    <submittedName>
        <fullName evidence="2">Uncharacterized protein</fullName>
    </submittedName>
</protein>
<feature type="chain" id="PRO_5016418983" evidence="1">
    <location>
        <begin position="20"/>
        <end position="298"/>
    </location>
</feature>